<evidence type="ECO:0000256" key="4">
    <source>
        <dbReference type="SAM" id="MobiDB-lite"/>
    </source>
</evidence>
<dbReference type="Gramene" id="CDF38083">
    <property type="protein sequence ID" value="CDF38083"/>
    <property type="gene ID" value="CHC_T00006272001"/>
</dbReference>
<keyword evidence="3" id="KW-0175">Coiled coil</keyword>
<dbReference type="OrthoDB" id="1418352at2759"/>
<dbReference type="PhylomeDB" id="R7QK19"/>
<evidence type="ECO:0000256" key="1">
    <source>
        <dbReference type="ARBA" id="ARBA00007454"/>
    </source>
</evidence>
<dbReference type="Pfam" id="PF18055">
    <property type="entry name" value="RPN6_N"/>
    <property type="match status" value="1"/>
</dbReference>
<dbReference type="SUPFAM" id="SSF46785">
    <property type="entry name" value="Winged helix' DNA-binding domain"/>
    <property type="match status" value="1"/>
</dbReference>
<name>R7QK19_CHOCR</name>
<accession>R7QK19</accession>
<dbReference type="Proteomes" id="UP000012073">
    <property type="component" value="Unassembled WGS sequence"/>
</dbReference>
<dbReference type="EMBL" id="HG001898">
    <property type="protein sequence ID" value="CDF38083.1"/>
    <property type="molecule type" value="Genomic_DNA"/>
</dbReference>
<evidence type="ECO:0000313" key="6">
    <source>
        <dbReference type="EMBL" id="CDF38083.1"/>
    </source>
</evidence>
<feature type="coiled-coil region" evidence="3">
    <location>
        <begin position="170"/>
        <end position="197"/>
    </location>
</feature>
<dbReference type="RefSeq" id="XP_005717952.1">
    <property type="nucleotide sequence ID" value="XM_005717895.1"/>
</dbReference>
<dbReference type="Pfam" id="PF01399">
    <property type="entry name" value="PCI"/>
    <property type="match status" value="1"/>
</dbReference>
<reference evidence="7" key="1">
    <citation type="journal article" date="2013" name="Proc. Natl. Acad. Sci. U.S.A.">
        <title>Genome structure and metabolic features in the red seaweed Chondrus crispus shed light on evolution of the Archaeplastida.</title>
        <authorList>
            <person name="Collen J."/>
            <person name="Porcel B."/>
            <person name="Carre W."/>
            <person name="Ball S.G."/>
            <person name="Chaparro C."/>
            <person name="Tonon T."/>
            <person name="Barbeyron T."/>
            <person name="Michel G."/>
            <person name="Noel B."/>
            <person name="Valentin K."/>
            <person name="Elias M."/>
            <person name="Artiguenave F."/>
            <person name="Arun A."/>
            <person name="Aury J.M."/>
            <person name="Barbosa-Neto J.F."/>
            <person name="Bothwell J.H."/>
            <person name="Bouget F.Y."/>
            <person name="Brillet L."/>
            <person name="Cabello-Hurtado F."/>
            <person name="Capella-Gutierrez S."/>
            <person name="Charrier B."/>
            <person name="Cladiere L."/>
            <person name="Cock J.M."/>
            <person name="Coelho S.M."/>
            <person name="Colleoni C."/>
            <person name="Czjzek M."/>
            <person name="Da Silva C."/>
            <person name="Delage L."/>
            <person name="Denoeud F."/>
            <person name="Deschamps P."/>
            <person name="Dittami S.M."/>
            <person name="Gabaldon T."/>
            <person name="Gachon C.M."/>
            <person name="Groisillier A."/>
            <person name="Herve C."/>
            <person name="Jabbari K."/>
            <person name="Katinka M."/>
            <person name="Kloareg B."/>
            <person name="Kowalczyk N."/>
            <person name="Labadie K."/>
            <person name="Leblanc C."/>
            <person name="Lopez P.J."/>
            <person name="McLachlan D.H."/>
            <person name="Meslet-Cladiere L."/>
            <person name="Moustafa A."/>
            <person name="Nehr Z."/>
            <person name="Nyvall Collen P."/>
            <person name="Panaud O."/>
            <person name="Partensky F."/>
            <person name="Poulain J."/>
            <person name="Rensing S.A."/>
            <person name="Rousvoal S."/>
            <person name="Samson G."/>
            <person name="Symeonidi A."/>
            <person name="Weissenbach J."/>
            <person name="Zambounis A."/>
            <person name="Wincker P."/>
            <person name="Boyen C."/>
        </authorList>
    </citation>
    <scope>NUCLEOTIDE SEQUENCE [LARGE SCALE GENOMIC DNA]</scope>
    <source>
        <strain evidence="7">cv. Stackhouse</strain>
    </source>
</reference>
<dbReference type="Pfam" id="PF18503">
    <property type="entry name" value="RPN6_C_helix"/>
    <property type="match status" value="1"/>
</dbReference>
<protein>
    <recommendedName>
        <fullName evidence="5">PCI domain-containing protein</fullName>
    </recommendedName>
</protein>
<dbReference type="GO" id="GO:0030163">
    <property type="term" value="P:protein catabolic process"/>
    <property type="evidence" value="ECO:0007669"/>
    <property type="project" value="UniProtKB-ARBA"/>
</dbReference>
<gene>
    <name evidence="6" type="ORF">CHC_T00006272001</name>
</gene>
<dbReference type="InterPro" id="IPR011990">
    <property type="entry name" value="TPR-like_helical_dom_sf"/>
</dbReference>
<keyword evidence="7" id="KW-1185">Reference proteome</keyword>
<dbReference type="InterPro" id="IPR000717">
    <property type="entry name" value="PCI_dom"/>
</dbReference>
<feature type="region of interest" description="Disordered" evidence="4">
    <location>
        <begin position="1"/>
        <end position="40"/>
    </location>
</feature>
<dbReference type="SUPFAM" id="SSF48452">
    <property type="entry name" value="TPR-like"/>
    <property type="match status" value="1"/>
</dbReference>
<evidence type="ECO:0000256" key="2">
    <source>
        <dbReference type="ARBA" id="ARBA00022942"/>
    </source>
</evidence>
<dbReference type="InterPro" id="IPR050871">
    <property type="entry name" value="26S_Proteasome/COP9_Components"/>
</dbReference>
<dbReference type="SMART" id="SM00753">
    <property type="entry name" value="PAM"/>
    <property type="match status" value="1"/>
</dbReference>
<dbReference type="AlphaFoldDB" id="R7QK19"/>
<evidence type="ECO:0000313" key="7">
    <source>
        <dbReference type="Proteomes" id="UP000012073"/>
    </source>
</evidence>
<dbReference type="PROSITE" id="PS50250">
    <property type="entry name" value="PCI"/>
    <property type="match status" value="1"/>
</dbReference>
<dbReference type="InterPro" id="IPR040780">
    <property type="entry name" value="Rpn6_C_helix"/>
</dbReference>
<dbReference type="GeneID" id="17325671"/>
<keyword evidence="2" id="KW-0647">Proteasome</keyword>
<evidence type="ECO:0000259" key="5">
    <source>
        <dbReference type="PROSITE" id="PS50250"/>
    </source>
</evidence>
<feature type="domain" description="PCI" evidence="5">
    <location>
        <begin position="254"/>
        <end position="418"/>
    </location>
</feature>
<dbReference type="OMA" id="ESKIYHA"/>
<dbReference type="SMART" id="SM00088">
    <property type="entry name" value="PINT"/>
    <property type="match status" value="1"/>
</dbReference>
<proteinExistence type="inferred from homology"/>
<dbReference type="InterPro" id="IPR040773">
    <property type="entry name" value="Rpn6_N"/>
</dbReference>
<feature type="compositionally biased region" description="Basic and acidic residues" evidence="4">
    <location>
        <begin position="31"/>
        <end position="40"/>
    </location>
</feature>
<dbReference type="Gene3D" id="1.25.40.570">
    <property type="match status" value="1"/>
</dbReference>
<dbReference type="KEGG" id="ccp:CHC_T00006272001"/>
<organism evidence="6 7">
    <name type="scientific">Chondrus crispus</name>
    <name type="common">Carrageen Irish moss</name>
    <name type="synonym">Polymorpha crispa</name>
    <dbReference type="NCBI Taxonomy" id="2769"/>
    <lineage>
        <taxon>Eukaryota</taxon>
        <taxon>Rhodophyta</taxon>
        <taxon>Florideophyceae</taxon>
        <taxon>Rhodymeniophycidae</taxon>
        <taxon>Gigartinales</taxon>
        <taxon>Gigartinaceae</taxon>
        <taxon>Chondrus</taxon>
    </lineage>
</organism>
<dbReference type="STRING" id="2769.R7QK19"/>
<dbReference type="FunFam" id="1.25.40.570:FF:000007">
    <property type="entry name" value="26S proteasome non-ATPase regulatory subunit 11"/>
    <property type="match status" value="1"/>
</dbReference>
<sequence>MPAAVAQDADVTMETGNTPKKEEPEGPLTQKLHEAEAKTDPNEAEAIYRAIIDAEEPPYDPIVPAIEDTSKVKETAILKLAALLVRTGIPEKVSDLLQTLRPFFTTIPKAKTAKIVRGLLDSASKAENAEELQVKLCKETIQWCRDEKRTFLRQRVEGRLAALYLSHSRYAEALKMITDLLREVKRLDDKAHLLEIQLVESRIHHALRNIPKARAALTSARTTANAIYVPLILQAEIDMQAGIIAAEEKDYKTAYSYFYEGFEGFMSLEDSRAVSNLKYMLLCKIMTGSASDVPGIVNGSVALKFSGREVDAMVAVAKAHSERSLESFEKTLNNYKAELSDDPIVHAHLSSLYDTLKEQNLLRLIEPFSRVEIEHVAKLINLALADVESKLSQMILDKKLNGILDQGEGCLIVYDDLPMSKTYQSSLDTLINMDNVVNSLFDKASTLR</sequence>
<dbReference type="GO" id="GO:0000502">
    <property type="term" value="C:proteasome complex"/>
    <property type="evidence" value="ECO:0007669"/>
    <property type="project" value="UniProtKB-KW"/>
</dbReference>
<dbReference type="InterPro" id="IPR036390">
    <property type="entry name" value="WH_DNA-bd_sf"/>
</dbReference>
<dbReference type="PANTHER" id="PTHR10678">
    <property type="entry name" value="26S PROTEASOME NON-ATPASE REGULATORY SUBUNIT 11/COP9 SIGNALOSOME COMPLEX SUBUNIT 2"/>
    <property type="match status" value="1"/>
</dbReference>
<evidence type="ECO:0000256" key="3">
    <source>
        <dbReference type="SAM" id="Coils"/>
    </source>
</evidence>
<comment type="similarity">
    <text evidence="1">Belongs to the proteasome subunit S9 family.</text>
</comment>